<dbReference type="OrthoDB" id="1122028at2"/>
<dbReference type="Proteomes" id="UP000293331">
    <property type="component" value="Unassembled WGS sequence"/>
</dbReference>
<evidence type="ECO:0000259" key="1">
    <source>
        <dbReference type="PROSITE" id="PS50925"/>
    </source>
</evidence>
<dbReference type="EMBL" id="SEWG01000002">
    <property type="protein sequence ID" value="RYU91225.1"/>
    <property type="molecule type" value="Genomic_DNA"/>
</dbReference>
<dbReference type="Gene3D" id="3.30.70.100">
    <property type="match status" value="1"/>
</dbReference>
<dbReference type="GO" id="GO:0071949">
    <property type="term" value="F:FAD binding"/>
    <property type="evidence" value="ECO:0007669"/>
    <property type="project" value="InterPro"/>
</dbReference>
<gene>
    <name evidence="2" type="ORF">EWM62_04605</name>
</gene>
<dbReference type="PROSITE" id="PS50925">
    <property type="entry name" value="BLUF"/>
    <property type="match status" value="1"/>
</dbReference>
<organism evidence="2 3">
    <name type="scientific">Mucilaginibacter terrigena</name>
    <dbReference type="NCBI Taxonomy" id="2492395"/>
    <lineage>
        <taxon>Bacteria</taxon>
        <taxon>Pseudomonadati</taxon>
        <taxon>Bacteroidota</taxon>
        <taxon>Sphingobacteriia</taxon>
        <taxon>Sphingobacteriales</taxon>
        <taxon>Sphingobacteriaceae</taxon>
        <taxon>Mucilaginibacter</taxon>
    </lineage>
</organism>
<name>A0A4Q5LPB3_9SPHI</name>
<sequence length="140" mass="15632">MKNLVYISTAVKLLEDEQLINILTAARNNNLKHHVTGVLLYSDGTFIQVLEGEAGDVDTIMSKIETDPKHKNLITLIDEPIQQRNFPDWSMGFYTPKADKLADLIGYLRSTDKIEAKGDSGAAVITLKTFIESNKLSMSY</sequence>
<reference evidence="2 3" key="1">
    <citation type="submission" date="2019-02" db="EMBL/GenBank/DDBJ databases">
        <title>Bacterial novel species Mucilaginibacter sp. 17JY9-4 isolated from soil.</title>
        <authorList>
            <person name="Jung H.-Y."/>
        </authorList>
    </citation>
    <scope>NUCLEOTIDE SEQUENCE [LARGE SCALE GENOMIC DNA]</scope>
    <source>
        <strain evidence="2 3">17JY9-4</strain>
    </source>
</reference>
<evidence type="ECO:0000313" key="3">
    <source>
        <dbReference type="Proteomes" id="UP000293331"/>
    </source>
</evidence>
<dbReference type="RefSeq" id="WP_129875485.1">
    <property type="nucleotide sequence ID" value="NZ_SEWG01000002.1"/>
</dbReference>
<dbReference type="SMART" id="SM01034">
    <property type="entry name" value="BLUF"/>
    <property type="match status" value="1"/>
</dbReference>
<evidence type="ECO:0000313" key="2">
    <source>
        <dbReference type="EMBL" id="RYU91225.1"/>
    </source>
</evidence>
<keyword evidence="3" id="KW-1185">Reference proteome</keyword>
<dbReference type="GO" id="GO:0009882">
    <property type="term" value="F:blue light photoreceptor activity"/>
    <property type="evidence" value="ECO:0007669"/>
    <property type="project" value="InterPro"/>
</dbReference>
<dbReference type="InterPro" id="IPR007024">
    <property type="entry name" value="BLUF_domain"/>
</dbReference>
<dbReference type="AlphaFoldDB" id="A0A4Q5LPB3"/>
<proteinExistence type="predicted"/>
<dbReference type="Pfam" id="PF04940">
    <property type="entry name" value="BLUF"/>
    <property type="match status" value="1"/>
</dbReference>
<feature type="domain" description="BLUF" evidence="1">
    <location>
        <begin position="1"/>
        <end position="92"/>
    </location>
</feature>
<accession>A0A4Q5LPB3</accession>
<comment type="caution">
    <text evidence="2">The sequence shown here is derived from an EMBL/GenBank/DDBJ whole genome shotgun (WGS) entry which is preliminary data.</text>
</comment>
<protein>
    <submittedName>
        <fullName evidence="2">BLUF domain-containing protein</fullName>
    </submittedName>
</protein>
<dbReference type="InterPro" id="IPR036046">
    <property type="entry name" value="Acylphosphatase-like_dom_sf"/>
</dbReference>
<dbReference type="SUPFAM" id="SSF54975">
    <property type="entry name" value="Acylphosphatase/BLUF domain-like"/>
    <property type="match status" value="1"/>
</dbReference>